<dbReference type="AlphaFoldDB" id="A0A173VBY9"/>
<feature type="binding site" evidence="7">
    <location>
        <position position="665"/>
    </location>
    <ligand>
        <name>ATP</name>
        <dbReference type="ChEBI" id="CHEBI:30616"/>
    </ligand>
</feature>
<dbReference type="InterPro" id="IPR036830">
    <property type="entry name" value="PP_kinase_middle_dom_sf"/>
</dbReference>
<keyword evidence="7" id="KW-0479">Metal-binding</keyword>
<proteinExistence type="inferred from homology"/>
<evidence type="ECO:0000256" key="4">
    <source>
        <dbReference type="ARBA" id="ARBA00022777"/>
    </source>
</evidence>
<dbReference type="PROSITE" id="PS50035">
    <property type="entry name" value="PLD"/>
    <property type="match status" value="1"/>
</dbReference>
<dbReference type="Pfam" id="PF13090">
    <property type="entry name" value="PP_kinase_C"/>
    <property type="match status" value="1"/>
</dbReference>
<evidence type="ECO:0000256" key="5">
    <source>
        <dbReference type="ARBA" id="ARBA00022840"/>
    </source>
</evidence>
<dbReference type="GeneID" id="97392707"/>
<accession>A0A173VBY9</accession>
<comment type="similarity">
    <text evidence="7 8">Belongs to the polyphosphate kinase 1 (PPK1) family.</text>
</comment>
<dbReference type="PIRSF" id="PIRSF015589">
    <property type="entry name" value="PP_kinase"/>
    <property type="match status" value="1"/>
</dbReference>
<keyword evidence="6 7" id="KW-0460">Magnesium</keyword>
<feature type="binding site" evidence="7">
    <location>
        <position position="506"/>
    </location>
    <ligand>
        <name>Mg(2+)</name>
        <dbReference type="ChEBI" id="CHEBI:18420"/>
    </ligand>
</feature>
<dbReference type="Proteomes" id="UP000095492">
    <property type="component" value="Unassembled WGS sequence"/>
</dbReference>
<dbReference type="NCBIfam" id="TIGR03705">
    <property type="entry name" value="poly_P_kin"/>
    <property type="match status" value="1"/>
</dbReference>
<keyword evidence="4 7" id="KW-0418">Kinase</keyword>
<feature type="binding site" evidence="7">
    <location>
        <position position="149"/>
    </location>
    <ligand>
        <name>ATP</name>
        <dbReference type="ChEBI" id="CHEBI:30616"/>
    </ligand>
</feature>
<dbReference type="GO" id="GO:0008976">
    <property type="term" value="F:polyphosphate kinase activity"/>
    <property type="evidence" value="ECO:0007669"/>
    <property type="project" value="UniProtKB-UniRule"/>
</dbReference>
<gene>
    <name evidence="7 11" type="primary">ppk</name>
    <name evidence="11" type="ORF">ERS852448_02749</name>
</gene>
<dbReference type="Gene3D" id="3.30.1840.10">
    <property type="entry name" value="Polyphosphate kinase middle domain"/>
    <property type="match status" value="1"/>
</dbReference>
<dbReference type="Pfam" id="PF02503">
    <property type="entry name" value="PP_kinase"/>
    <property type="match status" value="1"/>
</dbReference>
<dbReference type="SUPFAM" id="SSF140356">
    <property type="entry name" value="PPK N-terminal domain-like"/>
    <property type="match status" value="1"/>
</dbReference>
<dbReference type="HAMAP" id="MF_00347">
    <property type="entry name" value="Polyphosphate_kinase"/>
    <property type="match status" value="1"/>
</dbReference>
<feature type="domain" description="PLD phosphodiesterase" evidence="10">
    <location>
        <begin position="688"/>
        <end position="715"/>
    </location>
</feature>
<dbReference type="InterPro" id="IPR041108">
    <property type="entry name" value="PP_kinase_C_1"/>
</dbReference>
<dbReference type="InterPro" id="IPR025200">
    <property type="entry name" value="PPK_C_dom2"/>
</dbReference>
<dbReference type="RefSeq" id="WP_242853633.1">
    <property type="nucleotide sequence ID" value="NZ_CP173382.1"/>
</dbReference>
<dbReference type="Pfam" id="PF17941">
    <property type="entry name" value="PP_kinase_C_1"/>
    <property type="match status" value="1"/>
</dbReference>
<dbReference type="InterPro" id="IPR036832">
    <property type="entry name" value="PPK_N_dom_sf"/>
</dbReference>
<comment type="cofactor">
    <cofactor evidence="7">
        <name>Mg(2+)</name>
        <dbReference type="ChEBI" id="CHEBI:18420"/>
    </cofactor>
</comment>
<dbReference type="InterPro" id="IPR025198">
    <property type="entry name" value="PPK_N_dom"/>
</dbReference>
<keyword evidence="5 7" id="KW-0067">ATP-binding</keyword>
<dbReference type="Pfam" id="PF13089">
    <property type="entry name" value="PP_kinase_N"/>
    <property type="match status" value="1"/>
</dbReference>
<evidence type="ECO:0000259" key="10">
    <source>
        <dbReference type="PROSITE" id="PS50035"/>
    </source>
</evidence>
<feature type="binding site" evidence="7">
    <location>
        <position position="569"/>
    </location>
    <ligand>
        <name>ATP</name>
        <dbReference type="ChEBI" id="CHEBI:30616"/>
    </ligand>
</feature>
<feature type="binding site" evidence="7">
    <location>
        <position position="693"/>
    </location>
    <ligand>
        <name>ATP</name>
        <dbReference type="ChEBI" id="CHEBI:30616"/>
    </ligand>
</feature>
<name>A0A173VBY9_EUBRA</name>
<evidence type="ECO:0000313" key="11">
    <source>
        <dbReference type="EMBL" id="CUN24554.1"/>
    </source>
</evidence>
<organism evidence="11 12">
    <name type="scientific">Eubacterium ramulus</name>
    <dbReference type="NCBI Taxonomy" id="39490"/>
    <lineage>
        <taxon>Bacteria</taxon>
        <taxon>Bacillati</taxon>
        <taxon>Bacillota</taxon>
        <taxon>Clostridia</taxon>
        <taxon>Eubacteriales</taxon>
        <taxon>Eubacteriaceae</taxon>
        <taxon>Eubacterium</taxon>
    </lineage>
</organism>
<evidence type="ECO:0000256" key="1">
    <source>
        <dbReference type="ARBA" id="ARBA00022553"/>
    </source>
</evidence>
<feature type="region of interest" description="Disordered" evidence="9">
    <location>
        <begin position="15"/>
        <end position="34"/>
    </location>
</feature>
<dbReference type="GO" id="GO:0046872">
    <property type="term" value="F:metal ion binding"/>
    <property type="evidence" value="ECO:0007669"/>
    <property type="project" value="UniProtKB-KW"/>
</dbReference>
<comment type="PTM">
    <text evidence="7 8">An intermediate of this reaction is the autophosphorylated ppk in which a phosphate is covalently linked to a histidine residue through a N-P bond.</text>
</comment>
<dbReference type="InterPro" id="IPR024953">
    <property type="entry name" value="PP_kinase_middle"/>
</dbReference>
<evidence type="ECO:0000256" key="6">
    <source>
        <dbReference type="ARBA" id="ARBA00022842"/>
    </source>
</evidence>
<dbReference type="NCBIfam" id="NF003917">
    <property type="entry name" value="PRK05443.1-1"/>
    <property type="match status" value="1"/>
</dbReference>
<comment type="function">
    <text evidence="7 8">Catalyzes the reversible transfer of the terminal phosphate of ATP to form a long-chain polyphosphate (polyP).</text>
</comment>
<evidence type="ECO:0000256" key="9">
    <source>
        <dbReference type="SAM" id="MobiDB-lite"/>
    </source>
</evidence>
<dbReference type="SUPFAM" id="SSF56024">
    <property type="entry name" value="Phospholipase D/nuclease"/>
    <property type="match status" value="2"/>
</dbReference>
<keyword evidence="1 7" id="KW-0597">Phosphoprotein</keyword>
<sequence>MSRIANIIRGLFGRKPVHQQKDSMAPRGDGEKSVQPMHENVIQKIPVEAKMMKEVSDMELQTVNATTVQAQCADGNMVEANVSERDGHGTEVQVTTEQIMRSGGTMVHSCYDNRELSWLKFNTRVLEEAEDTSNPFCERLSFASIFQSNLDEFFMVRVGSLYDQMLVSKDIRDNKTNMTCQEQLFAIFEQVKLLTQRKDAAYAELKRGLETQGVEICSYSELEKRDVEFLDSYFEHEVRPLLSPQIIGKKQPFPFLKSKDIYAVVVLEKKNRDKLGIVPCNLDVIPRLVRIPGHENRFMLREELILHYIPLIFDRYKIKSKSLIRIIRNADIDPDEEMYDDDTDFRQVMEQLVSRRRKLCPIKLEYTRLMDESVLDTLCGYLDLKKKHIFHSEAPLDLSFFSRIRDLLRSKKELFYDKYTPQIPADIDMSESIMKQVEQKDRFLFFPYDSMQPFLHMLNEAAEDPNVVSIKMTLYRVANDSKVVEALINAAENGKEVVALVELRARFDEENNIEWSRRLEDAGCRILYGLDKLKVHSKLCLITKKQEGHISYITQIGTGNYNEKTAKLYTDFSLLTAHQGIGAEANEVFHKLCLGQVMQETKYLMVAPKCLRNKILSKMDEQIALAKRGEPGYIGAKMNSLTDKRIIEKLMEASQAGVDIELIVRGSCCLIAGVPGATDHITVRSIVGRYLEHSRIYIFGNDEVYIASADFMTRNTTRRVEVATPIYDKDIKKRVLHIFDVIMSDNVKARIQMADGQYVHAVQDGELINAQKYFETMENR</sequence>
<reference evidence="11 12" key="1">
    <citation type="submission" date="2015-09" db="EMBL/GenBank/DDBJ databases">
        <authorList>
            <consortium name="Pathogen Informatics"/>
        </authorList>
    </citation>
    <scope>NUCLEOTIDE SEQUENCE [LARGE SCALE GENOMIC DNA]</scope>
    <source>
        <strain evidence="11 12">2789STDY5608891</strain>
    </source>
</reference>
<dbReference type="NCBIfam" id="NF003921">
    <property type="entry name" value="PRK05443.2-2"/>
    <property type="match status" value="1"/>
</dbReference>
<feature type="binding site" evidence="7">
    <location>
        <position position="476"/>
    </location>
    <ligand>
        <name>Mg(2+)</name>
        <dbReference type="ChEBI" id="CHEBI:18420"/>
    </ligand>
</feature>
<protein>
    <recommendedName>
        <fullName evidence="7 8">Polyphosphate kinase</fullName>
        <ecNumber evidence="7 8">2.7.4.1</ecNumber>
    </recommendedName>
    <alternativeName>
        <fullName evidence="7">ATP-polyphosphate phosphotransferase</fullName>
    </alternativeName>
    <alternativeName>
        <fullName evidence="7">Polyphosphoric acid kinase</fullName>
    </alternativeName>
</protein>
<dbReference type="GO" id="GO:0005524">
    <property type="term" value="F:ATP binding"/>
    <property type="evidence" value="ECO:0007669"/>
    <property type="project" value="UniProtKB-KW"/>
</dbReference>
<dbReference type="EC" id="2.7.4.1" evidence="7 8"/>
<evidence type="ECO:0000256" key="8">
    <source>
        <dbReference type="RuleBase" id="RU003800"/>
    </source>
</evidence>
<dbReference type="InterPro" id="IPR001736">
    <property type="entry name" value="PLipase_D/transphosphatidylase"/>
</dbReference>
<keyword evidence="3 7" id="KW-0547">Nucleotide-binding</keyword>
<dbReference type="EMBL" id="CYYA01000026">
    <property type="protein sequence ID" value="CUN24554.1"/>
    <property type="molecule type" value="Genomic_DNA"/>
</dbReference>
<evidence type="ECO:0000313" key="12">
    <source>
        <dbReference type="Proteomes" id="UP000095492"/>
    </source>
</evidence>
<dbReference type="Gene3D" id="1.20.58.310">
    <property type="entry name" value="Polyphosphate kinase N-terminal domain"/>
    <property type="match status" value="1"/>
</dbReference>
<comment type="catalytic activity">
    <reaction evidence="7 8">
        <text>[phosphate](n) + ATP = [phosphate](n+1) + ADP</text>
        <dbReference type="Rhea" id="RHEA:19573"/>
        <dbReference type="Rhea" id="RHEA-COMP:9859"/>
        <dbReference type="Rhea" id="RHEA-COMP:14280"/>
        <dbReference type="ChEBI" id="CHEBI:16838"/>
        <dbReference type="ChEBI" id="CHEBI:30616"/>
        <dbReference type="ChEBI" id="CHEBI:456216"/>
        <dbReference type="EC" id="2.7.4.1"/>
    </reaction>
</comment>
<dbReference type="SUPFAM" id="SSF143724">
    <property type="entry name" value="PHP14-like"/>
    <property type="match status" value="1"/>
</dbReference>
<keyword evidence="2 7" id="KW-0808">Transferase</keyword>
<evidence type="ECO:0000256" key="3">
    <source>
        <dbReference type="ARBA" id="ARBA00022741"/>
    </source>
</evidence>
<evidence type="ECO:0000256" key="2">
    <source>
        <dbReference type="ARBA" id="ARBA00022679"/>
    </source>
</evidence>
<dbReference type="GO" id="GO:0006799">
    <property type="term" value="P:polyphosphate biosynthetic process"/>
    <property type="evidence" value="ECO:0007669"/>
    <property type="project" value="UniProtKB-UniRule"/>
</dbReference>
<dbReference type="Gene3D" id="3.30.870.10">
    <property type="entry name" value="Endonuclease Chain A"/>
    <property type="match status" value="2"/>
</dbReference>
<feature type="active site" description="Phosphohistidine intermediate" evidence="7">
    <location>
        <position position="536"/>
    </location>
</feature>
<dbReference type="InterPro" id="IPR003414">
    <property type="entry name" value="PP_kinase"/>
</dbReference>
<dbReference type="PANTHER" id="PTHR30218">
    <property type="entry name" value="POLYPHOSPHATE KINASE"/>
    <property type="match status" value="1"/>
</dbReference>
<evidence type="ECO:0000256" key="7">
    <source>
        <dbReference type="HAMAP-Rule" id="MF_00347"/>
    </source>
</evidence>
<dbReference type="STRING" id="39490.ERS852448_02749"/>
<dbReference type="PANTHER" id="PTHR30218:SF0">
    <property type="entry name" value="POLYPHOSPHATE KINASE"/>
    <property type="match status" value="1"/>
</dbReference>
<dbReference type="GO" id="GO:0009358">
    <property type="term" value="C:polyphosphate kinase complex"/>
    <property type="evidence" value="ECO:0007669"/>
    <property type="project" value="InterPro"/>
</dbReference>